<reference evidence="2 3" key="1">
    <citation type="journal article" date="2019" name="Sci. Rep.">
        <title>A high-quality genome of Eragrostis curvula grass provides insights into Poaceae evolution and supports new strategies to enhance forage quality.</title>
        <authorList>
            <person name="Carballo J."/>
            <person name="Santos B.A.C.M."/>
            <person name="Zappacosta D."/>
            <person name="Garbus I."/>
            <person name="Selva J.P."/>
            <person name="Gallo C.A."/>
            <person name="Diaz A."/>
            <person name="Albertini E."/>
            <person name="Caccamo M."/>
            <person name="Echenique V."/>
        </authorList>
    </citation>
    <scope>NUCLEOTIDE SEQUENCE [LARGE SCALE GENOMIC DNA]</scope>
    <source>
        <strain evidence="3">cv. Victoria</strain>
        <tissue evidence="2">Leaf</tissue>
    </source>
</reference>
<feature type="compositionally biased region" description="Polar residues" evidence="1">
    <location>
        <begin position="209"/>
        <end position="222"/>
    </location>
</feature>
<proteinExistence type="predicted"/>
<evidence type="ECO:0000256" key="1">
    <source>
        <dbReference type="SAM" id="MobiDB-lite"/>
    </source>
</evidence>
<sequence length="261" mass="28066">MNFFQKGASSSAKGDTSLGKKKGIFPSYSNSMQMVPTAGLQLASFNATMLGAIEGNQGQKTQDQVHPWHMQNPFPSDHQWQRQVNPFIFQGVDQQNMQANNQGTGRYIQGMGSSDNQFGSSSPDDVSLSQHIKNQQSAPENQSIPAVKPRRRVGAQSRWDQGTSVGDDGTQNEGSSYRVHAHESSITGNLALGDNQDPGGNYIKAAGTIGNTTQGSNLIQDQLRTEDQHVSAMSLDDESQHDNSSIPGGALAPALKVPQEP</sequence>
<dbReference type="AlphaFoldDB" id="A0A5J9UZX8"/>
<evidence type="ECO:0000313" key="3">
    <source>
        <dbReference type="Proteomes" id="UP000324897"/>
    </source>
</evidence>
<accession>A0A5J9UZX8</accession>
<evidence type="ECO:0000313" key="2">
    <source>
        <dbReference type="EMBL" id="TVU29303.1"/>
    </source>
</evidence>
<protein>
    <submittedName>
        <fullName evidence="2">Uncharacterized protein</fullName>
    </submittedName>
</protein>
<dbReference type="Gramene" id="TVU29303">
    <property type="protein sequence ID" value="TVU29303"/>
    <property type="gene ID" value="EJB05_20865"/>
</dbReference>
<feature type="region of interest" description="Disordered" evidence="1">
    <location>
        <begin position="1"/>
        <end position="21"/>
    </location>
</feature>
<name>A0A5J9UZX8_9POAL</name>
<feature type="region of interest" description="Disordered" evidence="1">
    <location>
        <begin position="102"/>
        <end position="182"/>
    </location>
</feature>
<feature type="non-terminal residue" evidence="2">
    <location>
        <position position="1"/>
    </location>
</feature>
<feature type="compositionally biased region" description="Polar residues" evidence="1">
    <location>
        <begin position="158"/>
        <end position="175"/>
    </location>
</feature>
<dbReference type="EMBL" id="RWGY01000011">
    <property type="protein sequence ID" value="TVU29303.1"/>
    <property type="molecule type" value="Genomic_DNA"/>
</dbReference>
<feature type="compositionally biased region" description="Polar residues" evidence="1">
    <location>
        <begin position="111"/>
        <end position="144"/>
    </location>
</feature>
<organism evidence="2 3">
    <name type="scientific">Eragrostis curvula</name>
    <name type="common">weeping love grass</name>
    <dbReference type="NCBI Taxonomy" id="38414"/>
    <lineage>
        <taxon>Eukaryota</taxon>
        <taxon>Viridiplantae</taxon>
        <taxon>Streptophyta</taxon>
        <taxon>Embryophyta</taxon>
        <taxon>Tracheophyta</taxon>
        <taxon>Spermatophyta</taxon>
        <taxon>Magnoliopsida</taxon>
        <taxon>Liliopsida</taxon>
        <taxon>Poales</taxon>
        <taxon>Poaceae</taxon>
        <taxon>PACMAD clade</taxon>
        <taxon>Chloridoideae</taxon>
        <taxon>Eragrostideae</taxon>
        <taxon>Eragrostidinae</taxon>
        <taxon>Eragrostis</taxon>
    </lineage>
</organism>
<dbReference type="Proteomes" id="UP000324897">
    <property type="component" value="Chromosome 1"/>
</dbReference>
<comment type="caution">
    <text evidence="2">The sequence shown here is derived from an EMBL/GenBank/DDBJ whole genome shotgun (WGS) entry which is preliminary data.</text>
</comment>
<gene>
    <name evidence="2" type="ORF">EJB05_20865</name>
</gene>
<keyword evidence="3" id="KW-1185">Reference proteome</keyword>
<feature type="region of interest" description="Disordered" evidence="1">
    <location>
        <begin position="205"/>
        <end position="261"/>
    </location>
</feature>